<dbReference type="PANTHER" id="PTHR23082">
    <property type="entry name" value="TRANSCRIPTION INITIATION FACTOR IIIC TFIIIC , POLYPEPTIDE 3-RELATED"/>
    <property type="match status" value="1"/>
</dbReference>
<dbReference type="Proteomes" id="UP000887564">
    <property type="component" value="Unplaced"/>
</dbReference>
<keyword evidence="1" id="KW-1185">Reference proteome</keyword>
<protein>
    <submittedName>
        <fullName evidence="2">Uncharacterized protein</fullName>
    </submittedName>
</protein>
<dbReference type="GO" id="GO:0000127">
    <property type="term" value="C:transcription factor TFIIIC complex"/>
    <property type="evidence" value="ECO:0007669"/>
    <property type="project" value="TreeGrafter"/>
</dbReference>
<organism evidence="1 2">
    <name type="scientific">Parascaris equorum</name>
    <name type="common">Equine roundworm</name>
    <dbReference type="NCBI Taxonomy" id="6256"/>
    <lineage>
        <taxon>Eukaryota</taxon>
        <taxon>Metazoa</taxon>
        <taxon>Ecdysozoa</taxon>
        <taxon>Nematoda</taxon>
        <taxon>Chromadorea</taxon>
        <taxon>Rhabditida</taxon>
        <taxon>Spirurina</taxon>
        <taxon>Ascaridomorpha</taxon>
        <taxon>Ascaridoidea</taxon>
        <taxon>Ascarididae</taxon>
        <taxon>Parascaris</taxon>
    </lineage>
</organism>
<dbReference type="GO" id="GO:0006383">
    <property type="term" value="P:transcription by RNA polymerase III"/>
    <property type="evidence" value="ECO:0007669"/>
    <property type="project" value="InterPro"/>
</dbReference>
<name>A0A914RHC2_PAREQ</name>
<accession>A0A914RHC2</accession>
<dbReference type="WBParaSite" id="PEQ_0000572001-mRNA-1">
    <property type="protein sequence ID" value="PEQ_0000572001-mRNA-1"/>
    <property type="gene ID" value="PEQ_0000572001"/>
</dbReference>
<evidence type="ECO:0000313" key="1">
    <source>
        <dbReference type="Proteomes" id="UP000887564"/>
    </source>
</evidence>
<dbReference type="AlphaFoldDB" id="A0A914RHC2"/>
<sequence length="58" mass="6674">GSFVVGEYLRVWFQVPDNPLVCLLLALTFTHMACKKDISSRHMVALRVSHHSSFYAFF</sequence>
<proteinExistence type="predicted"/>
<reference evidence="2" key="1">
    <citation type="submission" date="2022-11" db="UniProtKB">
        <authorList>
            <consortium name="WormBaseParasite"/>
        </authorList>
    </citation>
    <scope>IDENTIFICATION</scope>
</reference>
<dbReference type="PANTHER" id="PTHR23082:SF0">
    <property type="entry name" value="GENERAL TRANSCRIPTION FACTOR 3C POLYPEPTIDE 3"/>
    <property type="match status" value="1"/>
</dbReference>
<dbReference type="InterPro" id="IPR039340">
    <property type="entry name" value="Tfc4/TFIIIC-102/Sfc4"/>
</dbReference>
<evidence type="ECO:0000313" key="2">
    <source>
        <dbReference type="WBParaSite" id="PEQ_0000572001-mRNA-1"/>
    </source>
</evidence>